<comment type="caution">
    <text evidence="3">The sequence shown here is derived from an EMBL/GenBank/DDBJ whole genome shotgun (WGS) entry which is preliminary data.</text>
</comment>
<evidence type="ECO:0000313" key="4">
    <source>
        <dbReference type="Proteomes" id="UP001142462"/>
    </source>
</evidence>
<dbReference type="Pfam" id="PF00296">
    <property type="entry name" value="Bac_luciferase"/>
    <property type="match status" value="1"/>
</dbReference>
<gene>
    <name evidence="3" type="ORF">GCM10017576_13620</name>
</gene>
<dbReference type="InterPro" id="IPR050564">
    <property type="entry name" value="F420-G6PD/mer"/>
</dbReference>
<evidence type="ECO:0000313" key="3">
    <source>
        <dbReference type="EMBL" id="GLJ61233.1"/>
    </source>
</evidence>
<dbReference type="Proteomes" id="UP001142462">
    <property type="component" value="Unassembled WGS sequence"/>
</dbReference>
<dbReference type="EMBL" id="BSEJ01000005">
    <property type="protein sequence ID" value="GLJ61233.1"/>
    <property type="molecule type" value="Genomic_DNA"/>
</dbReference>
<keyword evidence="4" id="KW-1185">Reference proteome</keyword>
<evidence type="ECO:0000259" key="2">
    <source>
        <dbReference type="Pfam" id="PF00296"/>
    </source>
</evidence>
<dbReference type="InterPro" id="IPR011251">
    <property type="entry name" value="Luciferase-like_dom"/>
</dbReference>
<name>A0A9W6H2U6_9MICO</name>
<dbReference type="AlphaFoldDB" id="A0A9W6H2U6"/>
<feature type="domain" description="Luciferase-like" evidence="2">
    <location>
        <begin position="33"/>
        <end position="236"/>
    </location>
</feature>
<dbReference type="PANTHER" id="PTHR43244:SF1">
    <property type="entry name" value="5,10-METHYLENETETRAHYDROMETHANOPTERIN REDUCTASE"/>
    <property type="match status" value="1"/>
</dbReference>
<protein>
    <submittedName>
        <fullName evidence="3">Oxidoreductase</fullName>
    </submittedName>
</protein>
<keyword evidence="1" id="KW-0560">Oxidoreductase</keyword>
<dbReference type="Gene3D" id="3.20.20.30">
    <property type="entry name" value="Luciferase-like domain"/>
    <property type="match status" value="1"/>
</dbReference>
<dbReference type="GO" id="GO:0016705">
    <property type="term" value="F:oxidoreductase activity, acting on paired donors, with incorporation or reduction of molecular oxygen"/>
    <property type="evidence" value="ECO:0007669"/>
    <property type="project" value="InterPro"/>
</dbReference>
<evidence type="ECO:0000256" key="1">
    <source>
        <dbReference type="ARBA" id="ARBA00023002"/>
    </source>
</evidence>
<dbReference type="SUPFAM" id="SSF51679">
    <property type="entry name" value="Bacterial luciferase-like"/>
    <property type="match status" value="1"/>
</dbReference>
<dbReference type="PANTHER" id="PTHR43244">
    <property type="match status" value="1"/>
</dbReference>
<dbReference type="InterPro" id="IPR036661">
    <property type="entry name" value="Luciferase-like_sf"/>
</dbReference>
<sequence length="281" mass="29171">MAGADVRGGWHDGGMAAAATSSPPIGIVFRPQSPPEELVAVARAADAAGVAELWLWEDCFLEGGLATATAALVATERLKVGIGLLPVPLRNPALAAMEVATIERLAPGRFIAGFGHGVLPWMGQVGARVASPLTLLREYVGAVRSLLDGETVDVAGRYVKLDGVSLGWPPATAPEITIGGSGPKTLRLAGEIGDSVLLDASIDVEGLRRARAIIDEGREASGRGGRARVRVYTEIDPRADALENRIADRIAELVDAGADAVAFQGTDEAPDPRPLLDALPD</sequence>
<accession>A0A9W6H2U6</accession>
<organism evidence="3 4">
    <name type="scientific">Microbacterium barkeri</name>
    <dbReference type="NCBI Taxonomy" id="33917"/>
    <lineage>
        <taxon>Bacteria</taxon>
        <taxon>Bacillati</taxon>
        <taxon>Actinomycetota</taxon>
        <taxon>Actinomycetes</taxon>
        <taxon>Micrococcales</taxon>
        <taxon>Microbacteriaceae</taxon>
        <taxon>Microbacterium</taxon>
    </lineage>
</organism>
<proteinExistence type="predicted"/>
<reference evidence="3" key="2">
    <citation type="submission" date="2023-01" db="EMBL/GenBank/DDBJ databases">
        <authorList>
            <person name="Sun Q."/>
            <person name="Evtushenko L."/>
        </authorList>
    </citation>
    <scope>NUCLEOTIDE SEQUENCE</scope>
    <source>
        <strain evidence="3">VKM Ac-1020</strain>
    </source>
</reference>
<reference evidence="3" key="1">
    <citation type="journal article" date="2014" name="Int. J. Syst. Evol. Microbiol.">
        <title>Complete genome sequence of Corynebacterium casei LMG S-19264T (=DSM 44701T), isolated from a smear-ripened cheese.</title>
        <authorList>
            <consortium name="US DOE Joint Genome Institute (JGI-PGF)"/>
            <person name="Walter F."/>
            <person name="Albersmeier A."/>
            <person name="Kalinowski J."/>
            <person name="Ruckert C."/>
        </authorList>
    </citation>
    <scope>NUCLEOTIDE SEQUENCE</scope>
    <source>
        <strain evidence="3">VKM Ac-1020</strain>
    </source>
</reference>